<accession>A0ABU6PS15</accession>
<dbReference type="Pfam" id="PF01261">
    <property type="entry name" value="AP_endonuc_2"/>
    <property type="match status" value="1"/>
</dbReference>
<evidence type="ECO:0000259" key="1">
    <source>
        <dbReference type="Pfam" id="PF01261"/>
    </source>
</evidence>
<keyword evidence="3" id="KW-1185">Reference proteome</keyword>
<sequence length="295" mass="33178">MLGYSIQDPVFQGILTRRTPHDLIGGCDSVNEFLHWLKEQGVCSIEVRILPRHANPIAYADVIQRIWDAGLKITVHGHVEGNMVGNRFEDVYPSMKYILRHLGNHQDEVMMAIHAYDAASGSEEQLFGRTVELFREWTSIVEHEQLPLRFALENNRKKTGKVDPGDTTAGVLDMVKQVGSPLLGITWDMGHFYSDLLHSQEGRKLQVPILDLPEPEFIRRVVHTHIHGIGSRGTHQPLTDPSSLPLTHYVQALQNAGYQGIYNLELTMSKFGSDRPILDHASASIQRLKKAVLNG</sequence>
<gene>
    <name evidence="2" type="ORF">P9847_09840</name>
</gene>
<comment type="caution">
    <text evidence="2">The sequence shown here is derived from an EMBL/GenBank/DDBJ whole genome shotgun (WGS) entry which is preliminary data.</text>
</comment>
<dbReference type="EMBL" id="JARTLD010000025">
    <property type="protein sequence ID" value="MED5017602.1"/>
    <property type="molecule type" value="Genomic_DNA"/>
</dbReference>
<dbReference type="InterPro" id="IPR013022">
    <property type="entry name" value="Xyl_isomerase-like_TIM-brl"/>
</dbReference>
<dbReference type="SUPFAM" id="SSF51658">
    <property type="entry name" value="Xylose isomerase-like"/>
    <property type="match status" value="1"/>
</dbReference>
<evidence type="ECO:0000313" key="3">
    <source>
        <dbReference type="Proteomes" id="UP001343257"/>
    </source>
</evidence>
<dbReference type="RefSeq" id="WP_328277375.1">
    <property type="nucleotide sequence ID" value="NZ_JARTLD010000025.1"/>
</dbReference>
<evidence type="ECO:0000313" key="2">
    <source>
        <dbReference type="EMBL" id="MED5017602.1"/>
    </source>
</evidence>
<feature type="domain" description="Xylose isomerase-like TIM barrel" evidence="1">
    <location>
        <begin position="36"/>
        <end position="288"/>
    </location>
</feature>
<reference evidence="2 3" key="1">
    <citation type="submission" date="2023-03" db="EMBL/GenBank/DDBJ databases">
        <title>Bacillus Genome Sequencing.</title>
        <authorList>
            <person name="Dunlap C."/>
        </authorList>
    </citation>
    <scope>NUCLEOTIDE SEQUENCE [LARGE SCALE GENOMIC DNA]</scope>
    <source>
        <strain evidence="2 3">NRS-52</strain>
    </source>
</reference>
<dbReference type="Gene3D" id="3.20.20.150">
    <property type="entry name" value="Divalent-metal-dependent TIM barrel enzymes"/>
    <property type="match status" value="1"/>
</dbReference>
<name>A0ABU6PS15_9BACL</name>
<proteinExistence type="predicted"/>
<organism evidence="2 3">
    <name type="scientific">Paenibacillus chibensis</name>
    <dbReference type="NCBI Taxonomy" id="59846"/>
    <lineage>
        <taxon>Bacteria</taxon>
        <taxon>Bacillati</taxon>
        <taxon>Bacillota</taxon>
        <taxon>Bacilli</taxon>
        <taxon>Bacillales</taxon>
        <taxon>Paenibacillaceae</taxon>
        <taxon>Paenibacillus</taxon>
    </lineage>
</organism>
<dbReference type="Proteomes" id="UP001343257">
    <property type="component" value="Unassembled WGS sequence"/>
</dbReference>
<dbReference type="InterPro" id="IPR036237">
    <property type="entry name" value="Xyl_isomerase-like_sf"/>
</dbReference>
<protein>
    <submittedName>
        <fullName evidence="2">TIM barrel protein</fullName>
    </submittedName>
</protein>